<dbReference type="STRING" id="1307761.L21SP2_2857"/>
<dbReference type="AlphaFoldDB" id="V5WKN3"/>
<evidence type="ECO:0000256" key="7">
    <source>
        <dbReference type="ARBA" id="ARBA00023136"/>
    </source>
</evidence>
<proteinExistence type="inferred from homology"/>
<dbReference type="InterPro" id="IPR000522">
    <property type="entry name" value="ABC_transptr_permease_BtuC"/>
</dbReference>
<evidence type="ECO:0000256" key="3">
    <source>
        <dbReference type="ARBA" id="ARBA00022448"/>
    </source>
</evidence>
<sequence length="339" mass="35499">MKRTLILPALILMMLLSLVISIALGAVSLSPGEVLEVISGKLFMPDRELPASNLAIVWHIRLPRSLAALLAGAALAVSGAAVQGVFRNPMASPDILGISAGSSFGAVLTIALGVNMMHSSVLPAAAFTGAMLASLFVYLIGSSRGRSHLLFVILAGLAVSSFLNGMVSALLLFSDRYEMSQFLFWTMGGLEGVQFSRLIWPVPVIAAGGGVLFLLSGTLNLLALGDEQAHSLGVPVEAVKLGILSLASLLTAMAISLAGPVGFVGLMVPHLMRMIIGADNRRLLPVSAAAGAVFLLLSDTLGRILIPPYEIKTGIITSIIGGPYFIYLIIRYQRKGQIG</sequence>
<reference evidence="9 10" key="1">
    <citation type="journal article" date="2015" name="Stand. Genomic Sci.">
        <title>Complete genome sequence and description of Salinispira pacifica gen. nov., sp. nov., a novel spirochaete isolated form a hypersaline microbial mat.</title>
        <authorList>
            <person name="Ben Hania W."/>
            <person name="Joseph M."/>
            <person name="Schumann P."/>
            <person name="Bunk B."/>
            <person name="Fiebig A."/>
            <person name="Sproer C."/>
            <person name="Klenk H.P."/>
            <person name="Fardeau M.L."/>
            <person name="Spring S."/>
        </authorList>
    </citation>
    <scope>NUCLEOTIDE SEQUENCE [LARGE SCALE GENOMIC DNA]</scope>
    <source>
        <strain evidence="9 10">L21-RPul-D2</strain>
    </source>
</reference>
<dbReference type="PANTHER" id="PTHR30472">
    <property type="entry name" value="FERRIC ENTEROBACTIN TRANSPORT SYSTEM PERMEASE PROTEIN"/>
    <property type="match status" value="1"/>
</dbReference>
<comment type="similarity">
    <text evidence="2">Belongs to the binding-protein-dependent transport system permease family. FecCD subfamily.</text>
</comment>
<keyword evidence="5 8" id="KW-0812">Transmembrane</keyword>
<keyword evidence="3" id="KW-0813">Transport</keyword>
<dbReference type="Pfam" id="PF01032">
    <property type="entry name" value="FecCD"/>
    <property type="match status" value="1"/>
</dbReference>
<dbReference type="GO" id="GO:0005886">
    <property type="term" value="C:plasma membrane"/>
    <property type="evidence" value="ECO:0007669"/>
    <property type="project" value="UniProtKB-SubCell"/>
</dbReference>
<dbReference type="Gene3D" id="1.10.3470.10">
    <property type="entry name" value="ABC transporter involved in vitamin B12 uptake, BtuC"/>
    <property type="match status" value="1"/>
</dbReference>
<feature type="transmembrane region" description="Helical" evidence="8">
    <location>
        <begin position="202"/>
        <end position="223"/>
    </location>
</feature>
<dbReference type="EMBL" id="CP006939">
    <property type="protein sequence ID" value="AHC16205.1"/>
    <property type="molecule type" value="Genomic_DNA"/>
</dbReference>
<dbReference type="PANTHER" id="PTHR30472:SF25">
    <property type="entry name" value="ABC TRANSPORTER PERMEASE PROTEIN MJ0876-RELATED"/>
    <property type="match status" value="1"/>
</dbReference>
<dbReference type="FunFam" id="1.10.3470.10:FF:000001">
    <property type="entry name" value="Vitamin B12 ABC transporter permease BtuC"/>
    <property type="match status" value="1"/>
</dbReference>
<evidence type="ECO:0000256" key="5">
    <source>
        <dbReference type="ARBA" id="ARBA00022692"/>
    </source>
</evidence>
<keyword evidence="6 8" id="KW-1133">Transmembrane helix</keyword>
<dbReference type="PATRIC" id="fig|1307761.3.peg.2847"/>
<dbReference type="SUPFAM" id="SSF81345">
    <property type="entry name" value="ABC transporter involved in vitamin B12 uptake, BtuC"/>
    <property type="match status" value="1"/>
</dbReference>
<protein>
    <submittedName>
        <fullName evidence="9">Vitamin B12 ABC transporter, permease component BtuC</fullName>
    </submittedName>
</protein>
<dbReference type="GO" id="GO:0022857">
    <property type="term" value="F:transmembrane transporter activity"/>
    <property type="evidence" value="ECO:0007669"/>
    <property type="project" value="InterPro"/>
</dbReference>
<dbReference type="CDD" id="cd06550">
    <property type="entry name" value="TM_ABC_iron-siderophores_like"/>
    <property type="match status" value="1"/>
</dbReference>
<evidence type="ECO:0000256" key="4">
    <source>
        <dbReference type="ARBA" id="ARBA00022475"/>
    </source>
</evidence>
<feature type="transmembrane region" description="Helical" evidence="8">
    <location>
        <begin position="148"/>
        <end position="173"/>
    </location>
</feature>
<dbReference type="InterPro" id="IPR037294">
    <property type="entry name" value="ABC_BtuC-like"/>
</dbReference>
<accession>V5WKN3</accession>
<dbReference type="GO" id="GO:0033214">
    <property type="term" value="P:siderophore-iron import into cell"/>
    <property type="evidence" value="ECO:0007669"/>
    <property type="project" value="TreeGrafter"/>
</dbReference>
<evidence type="ECO:0000256" key="6">
    <source>
        <dbReference type="ARBA" id="ARBA00022989"/>
    </source>
</evidence>
<dbReference type="eggNOG" id="COG0609">
    <property type="taxonomic scope" value="Bacteria"/>
</dbReference>
<gene>
    <name evidence="9" type="ORF">L21SP2_2857</name>
</gene>
<comment type="subcellular location">
    <subcellularLocation>
        <location evidence="1">Cell membrane</location>
        <topology evidence="1">Multi-pass membrane protein</topology>
    </subcellularLocation>
</comment>
<evidence type="ECO:0000256" key="1">
    <source>
        <dbReference type="ARBA" id="ARBA00004651"/>
    </source>
</evidence>
<evidence type="ECO:0000313" key="10">
    <source>
        <dbReference type="Proteomes" id="UP000018680"/>
    </source>
</evidence>
<organism evidence="9 10">
    <name type="scientific">Salinispira pacifica</name>
    <dbReference type="NCBI Taxonomy" id="1307761"/>
    <lineage>
        <taxon>Bacteria</taxon>
        <taxon>Pseudomonadati</taxon>
        <taxon>Spirochaetota</taxon>
        <taxon>Spirochaetia</taxon>
        <taxon>Spirochaetales</taxon>
        <taxon>Spirochaetaceae</taxon>
        <taxon>Salinispira</taxon>
    </lineage>
</organism>
<evidence type="ECO:0000256" key="8">
    <source>
        <dbReference type="SAM" id="Phobius"/>
    </source>
</evidence>
<evidence type="ECO:0000256" key="2">
    <source>
        <dbReference type="ARBA" id="ARBA00007935"/>
    </source>
</evidence>
<feature type="transmembrane region" description="Helical" evidence="8">
    <location>
        <begin position="120"/>
        <end position="141"/>
    </location>
</feature>
<keyword evidence="10" id="KW-1185">Reference proteome</keyword>
<dbReference type="Proteomes" id="UP000018680">
    <property type="component" value="Chromosome"/>
</dbReference>
<feature type="transmembrane region" description="Helical" evidence="8">
    <location>
        <begin position="311"/>
        <end position="330"/>
    </location>
</feature>
<keyword evidence="4" id="KW-1003">Cell membrane</keyword>
<dbReference type="OrthoDB" id="9792889at2"/>
<feature type="transmembrane region" description="Helical" evidence="8">
    <location>
        <begin position="95"/>
        <end position="114"/>
    </location>
</feature>
<dbReference type="HOGENOM" id="CLU_013016_0_3_12"/>
<dbReference type="RefSeq" id="WP_024269102.1">
    <property type="nucleotide sequence ID" value="NC_023035.1"/>
</dbReference>
<feature type="transmembrane region" description="Helical" evidence="8">
    <location>
        <begin position="243"/>
        <end position="271"/>
    </location>
</feature>
<keyword evidence="7 8" id="KW-0472">Membrane</keyword>
<name>V5WKN3_9SPIO</name>
<feature type="transmembrane region" description="Helical" evidence="8">
    <location>
        <begin position="283"/>
        <end position="305"/>
    </location>
</feature>
<feature type="transmembrane region" description="Helical" evidence="8">
    <location>
        <begin position="179"/>
        <end position="195"/>
    </location>
</feature>
<dbReference type="KEGG" id="slr:L21SP2_2857"/>
<evidence type="ECO:0000313" key="9">
    <source>
        <dbReference type="EMBL" id="AHC16205.1"/>
    </source>
</evidence>
<feature type="transmembrane region" description="Helical" evidence="8">
    <location>
        <begin position="66"/>
        <end position="86"/>
    </location>
</feature>